<dbReference type="PANTHER" id="PTHR48200">
    <property type="entry name" value="PROTEIN, PUTATIVE-RELATED"/>
    <property type="match status" value="1"/>
</dbReference>
<dbReference type="PANTHER" id="PTHR48200:SF1">
    <property type="entry name" value="AMINOTRANSFERASE-LIKE PLANT MOBILE DOMAIN-CONTAINING PROTEIN"/>
    <property type="match status" value="1"/>
</dbReference>
<dbReference type="Proteomes" id="UP001358586">
    <property type="component" value="Chromosome 7"/>
</dbReference>
<dbReference type="InterPro" id="IPR056647">
    <property type="entry name" value="DUF7745"/>
</dbReference>
<evidence type="ECO:0000259" key="1">
    <source>
        <dbReference type="Pfam" id="PF24924"/>
    </source>
</evidence>
<name>A0ABR0PBW3_GOSAR</name>
<evidence type="ECO:0000313" key="3">
    <source>
        <dbReference type="Proteomes" id="UP001358586"/>
    </source>
</evidence>
<sequence length="255" mass="29278">MEQLLYCNYGDIPYLLDIKVDRYLFRAMAQFWNFAYSCFTFGNMDLAPTVEEYTALLRCPRFQVDKIYSRAVNIPTFVKKLMNITGMSEQWVAARVQQKGNGKCIHWENLKDLILTYPDMKKRVDVFTLSVYGLVIFPKALRYVGEAVADLFDRLGKGITPVPAILAKTFRSLSACRRTGEGRFIGCVNSCYYGFIATFEGIKGLLPTFSRRLLTFEGDSDHIEKRWHNRRKMDGDISKSPRGGYRMESPIDGFG</sequence>
<protein>
    <recommendedName>
        <fullName evidence="1">DUF7745 domain-containing protein</fullName>
    </recommendedName>
</protein>
<accession>A0ABR0PBW3</accession>
<keyword evidence="3" id="KW-1185">Reference proteome</keyword>
<feature type="domain" description="DUF7745" evidence="1">
    <location>
        <begin position="7"/>
        <end position="198"/>
    </location>
</feature>
<reference evidence="2 3" key="1">
    <citation type="submission" date="2023-03" db="EMBL/GenBank/DDBJ databases">
        <title>WGS of Gossypium arboreum.</title>
        <authorList>
            <person name="Yu D."/>
        </authorList>
    </citation>
    <scope>NUCLEOTIDE SEQUENCE [LARGE SCALE GENOMIC DNA]</scope>
    <source>
        <tissue evidence="2">Leaf</tissue>
    </source>
</reference>
<organism evidence="2 3">
    <name type="scientific">Gossypium arboreum</name>
    <name type="common">Tree cotton</name>
    <name type="synonym">Gossypium nanking</name>
    <dbReference type="NCBI Taxonomy" id="29729"/>
    <lineage>
        <taxon>Eukaryota</taxon>
        <taxon>Viridiplantae</taxon>
        <taxon>Streptophyta</taxon>
        <taxon>Embryophyta</taxon>
        <taxon>Tracheophyta</taxon>
        <taxon>Spermatophyta</taxon>
        <taxon>Magnoliopsida</taxon>
        <taxon>eudicotyledons</taxon>
        <taxon>Gunneridae</taxon>
        <taxon>Pentapetalae</taxon>
        <taxon>rosids</taxon>
        <taxon>malvids</taxon>
        <taxon>Malvales</taxon>
        <taxon>Malvaceae</taxon>
        <taxon>Malvoideae</taxon>
        <taxon>Gossypium</taxon>
    </lineage>
</organism>
<dbReference type="Pfam" id="PF24924">
    <property type="entry name" value="DUF7745"/>
    <property type="match status" value="1"/>
</dbReference>
<gene>
    <name evidence="2" type="ORF">PVK06_023724</name>
</gene>
<proteinExistence type="predicted"/>
<dbReference type="EMBL" id="JARKNE010000007">
    <property type="protein sequence ID" value="KAK5818779.1"/>
    <property type="molecule type" value="Genomic_DNA"/>
</dbReference>
<comment type="caution">
    <text evidence="2">The sequence shown here is derived from an EMBL/GenBank/DDBJ whole genome shotgun (WGS) entry which is preliminary data.</text>
</comment>
<evidence type="ECO:0000313" key="2">
    <source>
        <dbReference type="EMBL" id="KAK5818779.1"/>
    </source>
</evidence>